<keyword evidence="1" id="KW-1133">Transmembrane helix</keyword>
<dbReference type="GO" id="GO:0003677">
    <property type="term" value="F:DNA binding"/>
    <property type="evidence" value="ECO:0007669"/>
    <property type="project" value="InterPro"/>
</dbReference>
<protein>
    <submittedName>
        <fullName evidence="2">Helix-turn-helix domain-containing protein</fullName>
    </submittedName>
</protein>
<evidence type="ECO:0000313" key="3">
    <source>
        <dbReference type="Proteomes" id="UP000551848"/>
    </source>
</evidence>
<name>A0A838XUG9_9GAMM</name>
<dbReference type="EMBL" id="JACETL010000005">
    <property type="protein sequence ID" value="MBA4692311.1"/>
    <property type="molecule type" value="Genomic_DNA"/>
</dbReference>
<comment type="caution">
    <text evidence="2">The sequence shown here is derived from an EMBL/GenBank/DDBJ whole genome shotgun (WGS) entry which is preliminary data.</text>
</comment>
<sequence length="191" mass="21648">MNLKSAQTAKVGKIFKDARLQKSLSLAEVSIEAVINIEYIRAIESGDYSVFPARTYALKYFEKYANFLSIEATFFDIFNLDLIGKAAREEKLRNHPEPFLEKNKIFSSLLVVITLIAIIFLVILGDSIDEKSEETSTNPVMLGSLELNVDPEQRLKSEIHELNNQINDFLFTDKLDSNESNVNVDPIVLDE</sequence>
<dbReference type="Gene3D" id="1.10.260.40">
    <property type="entry name" value="lambda repressor-like DNA-binding domains"/>
    <property type="match status" value="1"/>
</dbReference>
<organism evidence="2 3">
    <name type="scientific">SAR86 cluster bacterium</name>
    <dbReference type="NCBI Taxonomy" id="2030880"/>
    <lineage>
        <taxon>Bacteria</taxon>
        <taxon>Pseudomonadati</taxon>
        <taxon>Pseudomonadota</taxon>
        <taxon>Gammaproteobacteria</taxon>
        <taxon>SAR86 cluster</taxon>
    </lineage>
</organism>
<keyword evidence="1" id="KW-0812">Transmembrane</keyword>
<dbReference type="InterPro" id="IPR010982">
    <property type="entry name" value="Lambda_DNA-bd_dom_sf"/>
</dbReference>
<feature type="transmembrane region" description="Helical" evidence="1">
    <location>
        <begin position="105"/>
        <end position="124"/>
    </location>
</feature>
<evidence type="ECO:0000256" key="1">
    <source>
        <dbReference type="SAM" id="Phobius"/>
    </source>
</evidence>
<gene>
    <name evidence="2" type="ORF">H2072_01030</name>
</gene>
<dbReference type="InterPro" id="IPR050400">
    <property type="entry name" value="Bact_Cytoskel_RodZ"/>
</dbReference>
<dbReference type="Proteomes" id="UP000551848">
    <property type="component" value="Unassembled WGS sequence"/>
</dbReference>
<proteinExistence type="predicted"/>
<keyword evidence="1" id="KW-0472">Membrane</keyword>
<dbReference type="AlphaFoldDB" id="A0A838XUG9"/>
<dbReference type="PANTHER" id="PTHR34475:SF1">
    <property type="entry name" value="CYTOSKELETON PROTEIN RODZ"/>
    <property type="match status" value="1"/>
</dbReference>
<evidence type="ECO:0000313" key="2">
    <source>
        <dbReference type="EMBL" id="MBA4692311.1"/>
    </source>
</evidence>
<dbReference type="PANTHER" id="PTHR34475">
    <property type="match status" value="1"/>
</dbReference>
<reference evidence="2 3" key="1">
    <citation type="submission" date="2020-06" db="EMBL/GenBank/DDBJ databases">
        <title>Dysbiosis in marine aquaculture revealed through microbiome analysis: reverse ecology for environmental sustainability.</title>
        <authorList>
            <person name="Haro-Moreno J.M."/>
            <person name="Coutinho F.H."/>
            <person name="Zaragoza-Solas A."/>
            <person name="Picazo A."/>
            <person name="Almagro-Moreno S."/>
            <person name="Lopez-Perez M."/>
        </authorList>
    </citation>
    <scope>NUCLEOTIDE SEQUENCE [LARGE SCALE GENOMIC DNA]</scope>
    <source>
        <strain evidence="2">MCMED-G41</strain>
    </source>
</reference>
<dbReference type="Pfam" id="PF13413">
    <property type="entry name" value="HTH_25"/>
    <property type="match status" value="1"/>
</dbReference>
<accession>A0A838XUG9</accession>